<accession>A0A3P7ELL7</accession>
<sequence length="1029" mass="112356">MDLYYALRALVGGVEPFPAALVATCNAMHQYVDEKDVDTTLQPEAVVPQTTNTKAKMRKAPIAMELWSDVTSSLSLSPTTATTGTAVGAQNGKLTDIQSVARATFWRKNGNEVLLRILQGLISEAKMSAPFDCIDIENKAILLNEILTGALSLSTEAKVRLTLNTLPPTFASSWIKETLSLIVTLTETLAPIIFSRTSPETDKLHSSVTPLMVLQSSIVLEKLVELHGAFSTLFSNEAGKVDYFELDAAEVWLGLRILAAFAATDASDIEKLAVVAEQSNTRELWQRARSATDPAGSKPAPCLRGLMSLSLLTFSLLESGLKNTSMFGNLPWATSPSSSQPRDALQAVQRKLSRSEWRNLLSLVTCFNVSQARLNNVGSSHSLAGCYFYPRQQPKVRTTSNVTHFDCLLFVVAEDTYEKFVSDSPTRSCLVASDAVPILILDFVCTLFTSAIGLQVDSERDPPRDAPSLLSRVTESTKKAITCLGELLQLSLQSPSIPPNPRFDNAELSILLANLVCLIDSSLLSAAPKSGSRSGLAADLTQPLTALFFFLANLDDASVVESASRTCLRTALTHIGLFPTLVAEQKPSTSNLSPGPLSFRLLTAYMLALSRNDTNNEIETFCSRLIEHLAELGNNGSASSPCDLSCEMAELVSLLSAGFPSLAYKKAFLQNLTNAFLALAATSSTDVLPDEAIGNAPGLLPFLRLLVLFRYQLHYFFDPPKHLNAQLRPLLSGDGSESCLVWEFPDLKRAVEKLPENFKPVEAVGRACFYDLLLPHSTVANDETSDATTTNSLSTTPPADGLALITLISRADYDQVFSSLLHVFDRGLGRVPPPGTRAQSVVEVENARTLAYVYYSFALSWRLLEILPPSPDFVSLLRDRFQRATGVEMVPEPATAEDSPASPNRFIYLVILLDRLRRFATAPYFDLQQRATSLVPLKPPTGSWSFSTTSASKETTVFKPPKTSFSTLSKLKPNVRCVELIAVRRKKNFYFSANVHVPKLCSFARPARHACRAVTHTSKITKHLGKTLR</sequence>
<dbReference type="Pfam" id="PF19423">
    <property type="entry name" value="E3_UBR4_N"/>
    <property type="match status" value="1"/>
</dbReference>
<dbReference type="STRING" id="70667.A0A3P7ELL7"/>
<name>A0A3P7ELL7_SCHSO</name>
<dbReference type="OrthoDB" id="6288923at2759"/>
<reference evidence="2 3" key="1">
    <citation type="submission" date="2018-11" db="EMBL/GenBank/DDBJ databases">
        <authorList>
            <consortium name="Pathogen Informatics"/>
        </authorList>
    </citation>
    <scope>NUCLEOTIDE SEQUENCE [LARGE SCALE GENOMIC DNA]</scope>
    <source>
        <strain evidence="2 3">NST_G2</strain>
    </source>
</reference>
<evidence type="ECO:0000313" key="2">
    <source>
        <dbReference type="EMBL" id="VDM00248.1"/>
    </source>
</evidence>
<keyword evidence="3" id="KW-1185">Reference proteome</keyword>
<dbReference type="Proteomes" id="UP000275846">
    <property type="component" value="Unassembled WGS sequence"/>
</dbReference>
<organism evidence="2 3">
    <name type="scientific">Schistocephalus solidus</name>
    <name type="common">Tapeworm</name>
    <dbReference type="NCBI Taxonomy" id="70667"/>
    <lineage>
        <taxon>Eukaryota</taxon>
        <taxon>Metazoa</taxon>
        <taxon>Spiralia</taxon>
        <taxon>Lophotrochozoa</taxon>
        <taxon>Platyhelminthes</taxon>
        <taxon>Cestoda</taxon>
        <taxon>Eucestoda</taxon>
        <taxon>Diphyllobothriidea</taxon>
        <taxon>Diphyllobothriidae</taxon>
        <taxon>Schistocephalus</taxon>
    </lineage>
</organism>
<gene>
    <name evidence="2" type="ORF">SSLN_LOCUS13862</name>
</gene>
<feature type="domain" description="E3 ubiquitin-protein ligase UBR4 N-terminal" evidence="1">
    <location>
        <begin position="623"/>
        <end position="878"/>
    </location>
</feature>
<evidence type="ECO:0000313" key="3">
    <source>
        <dbReference type="Proteomes" id="UP000275846"/>
    </source>
</evidence>
<proteinExistence type="predicted"/>
<dbReference type="EMBL" id="UYSU01038434">
    <property type="protein sequence ID" value="VDM00248.1"/>
    <property type="molecule type" value="Genomic_DNA"/>
</dbReference>
<dbReference type="InterPro" id="IPR045841">
    <property type="entry name" value="E3_UBR4_N"/>
</dbReference>
<evidence type="ECO:0000259" key="1">
    <source>
        <dbReference type="Pfam" id="PF19423"/>
    </source>
</evidence>
<dbReference type="AlphaFoldDB" id="A0A3P7ELL7"/>
<protein>
    <recommendedName>
        <fullName evidence="1">E3 ubiquitin-protein ligase UBR4 N-terminal domain-containing protein</fullName>
    </recommendedName>
</protein>